<sequence length="136" mass="14763">MKKFIPLIFIVCLGIANTVMAQAMPVQGGFISATSPVELNAGGFNADATAITTVAQVSQLADDAWVTLQGHIIKQVGDENYIFKDATGEINVEIDHKYWQGQTVTPNDNVEIVGEVDKDWGSIGIDVKRIRMLSVK</sequence>
<dbReference type="InterPro" id="IPR036700">
    <property type="entry name" value="BOBF_sf"/>
</dbReference>
<dbReference type="NCBIfam" id="NF033674">
    <property type="entry name" value="stress_OB_fold"/>
    <property type="match status" value="1"/>
</dbReference>
<dbReference type="Pfam" id="PF04076">
    <property type="entry name" value="BOF"/>
    <property type="match status" value="1"/>
</dbReference>
<dbReference type="NCBIfam" id="TIGR00156">
    <property type="entry name" value="YgiW/YdeI family stress tolerance OB fold protein"/>
    <property type="match status" value="1"/>
</dbReference>
<dbReference type="EMBL" id="RBWY01000004">
    <property type="protein sequence ID" value="RKS84800.1"/>
    <property type="molecule type" value="Genomic_DNA"/>
</dbReference>
<evidence type="ECO:0000313" key="3">
    <source>
        <dbReference type="EMBL" id="RKS84800.1"/>
    </source>
</evidence>
<protein>
    <submittedName>
        <fullName evidence="3">Uncharacterized protein (TIGR00156 family)</fullName>
    </submittedName>
</protein>
<dbReference type="Proteomes" id="UP000278542">
    <property type="component" value="Unassembled WGS sequence"/>
</dbReference>
<keyword evidence="1 2" id="KW-0732">Signal</keyword>
<dbReference type="RefSeq" id="WP_121145708.1">
    <property type="nucleotide sequence ID" value="NZ_RBWY01000004.1"/>
</dbReference>
<feature type="signal peptide" evidence="2">
    <location>
        <begin position="1"/>
        <end position="21"/>
    </location>
</feature>
<feature type="chain" id="PRO_5019838068" evidence="2">
    <location>
        <begin position="22"/>
        <end position="136"/>
    </location>
</feature>
<proteinExistence type="predicted"/>
<reference evidence="3 4" key="1">
    <citation type="submission" date="2018-10" db="EMBL/GenBank/DDBJ databases">
        <title>Genomic Encyclopedia of Type Strains, Phase IV (KMG-IV): sequencing the most valuable type-strain genomes for metagenomic binning, comparative biology and taxonomic classification.</title>
        <authorList>
            <person name="Goeker M."/>
        </authorList>
    </citation>
    <scope>NUCLEOTIDE SEQUENCE [LARGE SCALE GENOMIC DNA]</scope>
    <source>
        <strain evidence="3 4">DSM 22228</strain>
    </source>
</reference>
<keyword evidence="4" id="KW-1185">Reference proteome</keyword>
<dbReference type="InterPro" id="IPR016052">
    <property type="entry name" value="YgiW/YdeI"/>
</dbReference>
<evidence type="ECO:0000256" key="1">
    <source>
        <dbReference type="ARBA" id="ARBA00022729"/>
    </source>
</evidence>
<organism evidence="3 4">
    <name type="scientific">Orbus hercynius</name>
    <dbReference type="NCBI Taxonomy" id="593135"/>
    <lineage>
        <taxon>Bacteria</taxon>
        <taxon>Pseudomonadati</taxon>
        <taxon>Pseudomonadota</taxon>
        <taxon>Gammaproteobacteria</taxon>
        <taxon>Orbales</taxon>
        <taxon>Orbaceae</taxon>
        <taxon>Orbus</taxon>
    </lineage>
</organism>
<dbReference type="PANTHER" id="PTHR36571:SF1">
    <property type="entry name" value="PROTEIN YGIW"/>
    <property type="match status" value="1"/>
</dbReference>
<dbReference type="AlphaFoldDB" id="A0A495RC13"/>
<evidence type="ECO:0000256" key="2">
    <source>
        <dbReference type="SAM" id="SignalP"/>
    </source>
</evidence>
<dbReference type="SUPFAM" id="SSF101756">
    <property type="entry name" value="Hypothetical protein YgiW"/>
    <property type="match status" value="1"/>
</dbReference>
<name>A0A495RC13_9GAMM</name>
<dbReference type="InterPro" id="IPR005220">
    <property type="entry name" value="CarO-like"/>
</dbReference>
<evidence type="ECO:0000313" key="4">
    <source>
        <dbReference type="Proteomes" id="UP000278542"/>
    </source>
</evidence>
<comment type="caution">
    <text evidence="3">The sequence shown here is derived from an EMBL/GenBank/DDBJ whole genome shotgun (WGS) entry which is preliminary data.</text>
</comment>
<dbReference type="PANTHER" id="PTHR36571">
    <property type="entry name" value="PROTEIN YGIW"/>
    <property type="match status" value="1"/>
</dbReference>
<accession>A0A495RC13</accession>
<dbReference type="Gene3D" id="2.40.50.200">
    <property type="entry name" value="Bacterial OB-fold"/>
    <property type="match status" value="1"/>
</dbReference>
<dbReference type="OrthoDB" id="598245at2"/>
<gene>
    <name evidence="3" type="ORF">DES39_2016</name>
</gene>